<sequence length="1175" mass="127341">MAGLLEWSNSIRITLASDPGRQLFQDQLNTHGFIFLDDYLDNILSGPSQDPLIELVKTPGRRKAAKKPKHLGASKLNHILSLEDDGYKENVTPINNFHQALLKTKDHTGGNATSPLQSKPQLSRPPPAAAIDEVFSPVSTPAQSTASLAASTAGLIVPSRPDDLSVIAEDDENSEPNPLSRQRPESEAQLHSSPHPQFNTDGESGRLSSVVSVVSIGNLPNAMDVTEASSNTFQPSALDSSRHKARELAPTASIPSPVPTSVEALEVKSSGTQGYSTAPLPEIPLWNPLEPYDDAMTVPLPLPPSASAFGQDMNVPLRDRDDAPSSPKGGDTKFDIPLFPSLPAPMPLRKSIRAARDPSMGAGPLGAATPGAPPGGKRTSWLKKAREVKALEVNGKHINPLPPVPSASSKSLKRKSGEMVVTPAVTGLEDEERRPKSAKSHDEDVAPLKAAVELLRQPSPPPRVHKVPVGQEGMLDRFKRTVEGLGARVGKSMGKSLGAGAAVSALAEARAAAEARVAERNNKEEEMTRVVAPVSNFSSTPATLSVEEAVSSGVEPAERRLSVSDLFPPDDGSIKMKNKAGKSFQFTTPNKANRESTTTTPPDSPPTSRPTSFILPSGPVFNKPPPVFTAPVPTSNPTSKDFTVHLPPPAAFSMHVGLSPRLISPPSKGTLSKHTTLESLKPNEIFDDTNVPAWVPETQDTEYSSAGFQSQLPDQDAIDEDDSWPIHEKLAAGVQWTFGGNVKEDSMTWSTLPSQSQRAEGTSRKVQLVAHVEESHASKKLIPRAFTIDVNGDQDMEDYPDDDEPEQGDSELEDLVLHGKSTATLLEAKTVRPESQMSMASSQSSQSHAGFLGQASKLISSALGTSKKSKPEVKKVLQMAAVAAKKQQEENDKKAARLKEMENRRQLAIQRKAEEEKARALEQERKLKEEGERRKREREEHTDKRPLKMVVKKDEDMSKKRKVTVAEVERKEIKKLPSKPASTPSMKQPTALGSSAAYNASLQTNTTSSVPKAGNPKPSKPMIPSLKGKGKDVPPKQATVPEDDLSQPSQLMQIQMAARAKAQLQAANSALHPPVASESIELPDINSEYSDSDDEDRPKSFPEWAQSPELREALQLQSTINPDDIFGAIRPLRMEELFKTRTSRFRARTSSANWTGADRLTLEEEREYAKRMGFK</sequence>
<feature type="domain" description="Inner centromere protein ARK-binding" evidence="9">
    <location>
        <begin position="1084"/>
        <end position="1138"/>
    </location>
</feature>
<proteinExistence type="inferred from homology"/>
<feature type="region of interest" description="Disordered" evidence="8">
    <location>
        <begin position="105"/>
        <end position="128"/>
    </location>
</feature>
<feature type="compositionally biased region" description="Acidic residues" evidence="8">
    <location>
        <begin position="792"/>
        <end position="811"/>
    </location>
</feature>
<evidence type="ECO:0000259" key="9">
    <source>
        <dbReference type="Pfam" id="PF03941"/>
    </source>
</evidence>
<comment type="similarity">
    <text evidence="3">Belongs to the INCENP family.</text>
</comment>
<evidence type="ECO:0000256" key="1">
    <source>
        <dbReference type="ARBA" id="ARBA00004123"/>
    </source>
</evidence>
<keyword evidence="6" id="KW-0206">Cytoskeleton</keyword>
<feature type="region of interest" description="Disordered" evidence="8">
    <location>
        <begin position="356"/>
        <end position="378"/>
    </location>
</feature>
<dbReference type="InterPro" id="IPR005635">
    <property type="entry name" value="Inner_centromere_prot_ARK-bd"/>
</dbReference>
<evidence type="ECO:0000256" key="7">
    <source>
        <dbReference type="ARBA" id="ARBA00023242"/>
    </source>
</evidence>
<dbReference type="GO" id="GO:0005819">
    <property type="term" value="C:spindle"/>
    <property type="evidence" value="ECO:0007669"/>
    <property type="project" value="UniProtKB-SubCell"/>
</dbReference>
<dbReference type="PANTHER" id="PTHR13142:SF1">
    <property type="entry name" value="INNER CENTROMERE PROTEIN"/>
    <property type="match status" value="1"/>
</dbReference>
<feature type="region of interest" description="Disordered" evidence="8">
    <location>
        <begin position="168"/>
        <end position="206"/>
    </location>
</feature>
<name>A0A9P7GJ32_9AGAR</name>
<feature type="region of interest" description="Disordered" evidence="8">
    <location>
        <begin position="1069"/>
        <end position="1102"/>
    </location>
</feature>
<accession>A0A9P7GJ32</accession>
<keyword evidence="7" id="KW-0539">Nucleus</keyword>
<feature type="region of interest" description="Disordered" evidence="8">
    <location>
        <begin position="791"/>
        <end position="811"/>
    </location>
</feature>
<dbReference type="AlphaFoldDB" id="A0A9P7GJ32"/>
<evidence type="ECO:0000313" key="10">
    <source>
        <dbReference type="EMBL" id="KAG5647977.1"/>
    </source>
</evidence>
<organism evidence="10 11">
    <name type="scientific">Asterophora parasitica</name>
    <dbReference type="NCBI Taxonomy" id="117018"/>
    <lineage>
        <taxon>Eukaryota</taxon>
        <taxon>Fungi</taxon>
        <taxon>Dikarya</taxon>
        <taxon>Basidiomycota</taxon>
        <taxon>Agaricomycotina</taxon>
        <taxon>Agaricomycetes</taxon>
        <taxon>Agaricomycetidae</taxon>
        <taxon>Agaricales</taxon>
        <taxon>Tricholomatineae</taxon>
        <taxon>Lyophyllaceae</taxon>
        <taxon>Asterophora</taxon>
    </lineage>
</organism>
<dbReference type="GO" id="GO:0005634">
    <property type="term" value="C:nucleus"/>
    <property type="evidence" value="ECO:0007669"/>
    <property type="project" value="UniProtKB-SubCell"/>
</dbReference>
<feature type="region of interest" description="Disordered" evidence="8">
    <location>
        <begin position="882"/>
        <end position="1047"/>
    </location>
</feature>
<keyword evidence="5" id="KW-0159">Chromosome partition</keyword>
<feature type="region of interest" description="Disordered" evidence="8">
    <location>
        <begin position="555"/>
        <end position="622"/>
    </location>
</feature>
<keyword evidence="4" id="KW-0963">Cytoplasm</keyword>
<dbReference type="GO" id="GO:0007059">
    <property type="term" value="P:chromosome segregation"/>
    <property type="evidence" value="ECO:0007669"/>
    <property type="project" value="UniProtKB-KW"/>
</dbReference>
<dbReference type="Pfam" id="PF03941">
    <property type="entry name" value="INCENP_ARK-bind"/>
    <property type="match status" value="1"/>
</dbReference>
<reference evidence="10" key="1">
    <citation type="submission" date="2020-07" db="EMBL/GenBank/DDBJ databases">
        <authorList>
            <person name="Nieuwenhuis M."/>
            <person name="Van De Peppel L.J.J."/>
        </authorList>
    </citation>
    <scope>NUCLEOTIDE SEQUENCE</scope>
    <source>
        <strain evidence="10">AP01</strain>
        <tissue evidence="10">Mycelium</tissue>
    </source>
</reference>
<evidence type="ECO:0000256" key="6">
    <source>
        <dbReference type="ARBA" id="ARBA00023212"/>
    </source>
</evidence>
<dbReference type="EMBL" id="JABCKV010000005">
    <property type="protein sequence ID" value="KAG5647977.1"/>
    <property type="molecule type" value="Genomic_DNA"/>
</dbReference>
<feature type="compositionally biased region" description="Polar residues" evidence="8">
    <location>
        <begin position="980"/>
        <end position="1010"/>
    </location>
</feature>
<dbReference type="OrthoDB" id="6123at2759"/>
<comment type="subcellular location">
    <subcellularLocation>
        <location evidence="2">Cytoplasm</location>
        <location evidence="2">Cytoskeleton</location>
        <location evidence="2">Spindle</location>
    </subcellularLocation>
    <subcellularLocation>
        <location evidence="1">Nucleus</location>
    </subcellularLocation>
</comment>
<dbReference type="Proteomes" id="UP000775547">
    <property type="component" value="Unassembled WGS sequence"/>
</dbReference>
<dbReference type="PANTHER" id="PTHR13142">
    <property type="entry name" value="INNER CENTROMERE PROTEIN"/>
    <property type="match status" value="1"/>
</dbReference>
<keyword evidence="11" id="KW-1185">Reference proteome</keyword>
<comment type="caution">
    <text evidence="10">The sequence shown here is derived from an EMBL/GenBank/DDBJ whole genome shotgun (WGS) entry which is preliminary data.</text>
</comment>
<evidence type="ECO:0000256" key="3">
    <source>
        <dbReference type="ARBA" id="ARBA00010042"/>
    </source>
</evidence>
<evidence type="ECO:0000256" key="8">
    <source>
        <dbReference type="SAM" id="MobiDB-lite"/>
    </source>
</evidence>
<dbReference type="Gene3D" id="6.10.250.2990">
    <property type="match status" value="1"/>
</dbReference>
<feature type="region of interest" description="Disordered" evidence="8">
    <location>
        <begin position="309"/>
        <end position="340"/>
    </location>
</feature>
<evidence type="ECO:0000256" key="5">
    <source>
        <dbReference type="ARBA" id="ARBA00022829"/>
    </source>
</evidence>
<evidence type="ECO:0000313" key="11">
    <source>
        <dbReference type="Proteomes" id="UP000775547"/>
    </source>
</evidence>
<feature type="compositionally biased region" description="Polar residues" evidence="8">
    <location>
        <begin position="189"/>
        <end position="202"/>
    </location>
</feature>
<feature type="compositionally biased region" description="Basic and acidic residues" evidence="8">
    <location>
        <begin position="886"/>
        <end position="958"/>
    </location>
</feature>
<feature type="region of interest" description="Disordered" evidence="8">
    <location>
        <begin position="396"/>
        <end position="419"/>
    </location>
</feature>
<feature type="compositionally biased region" description="Low complexity" evidence="8">
    <location>
        <begin position="361"/>
        <end position="370"/>
    </location>
</feature>
<protein>
    <recommendedName>
        <fullName evidence="9">Inner centromere protein ARK-binding domain-containing protein</fullName>
    </recommendedName>
</protein>
<evidence type="ECO:0000256" key="4">
    <source>
        <dbReference type="ARBA" id="ARBA00022490"/>
    </source>
</evidence>
<reference evidence="10" key="2">
    <citation type="submission" date="2021-10" db="EMBL/GenBank/DDBJ databases">
        <title>Phylogenomics reveals ancestral predisposition of the termite-cultivated fungus Termitomyces towards a domesticated lifestyle.</title>
        <authorList>
            <person name="Auxier B."/>
            <person name="Grum-Grzhimaylo A."/>
            <person name="Cardenas M.E."/>
            <person name="Lodge J.D."/>
            <person name="Laessoe T."/>
            <person name="Pedersen O."/>
            <person name="Smith M.E."/>
            <person name="Kuyper T.W."/>
            <person name="Franco-Molano E.A."/>
            <person name="Baroni T.J."/>
            <person name="Aanen D.K."/>
        </authorList>
    </citation>
    <scope>NUCLEOTIDE SEQUENCE</scope>
    <source>
        <strain evidence="10">AP01</strain>
        <tissue evidence="10">Mycelium</tissue>
    </source>
</reference>
<feature type="compositionally biased region" description="Polar residues" evidence="8">
    <location>
        <begin position="110"/>
        <end position="121"/>
    </location>
</feature>
<evidence type="ECO:0000256" key="2">
    <source>
        <dbReference type="ARBA" id="ARBA00004186"/>
    </source>
</evidence>
<gene>
    <name evidence="10" type="ORF">DXG03_007011</name>
</gene>